<organism evidence="8 9">
    <name type="scientific">Lacihabitans lacunae</name>
    <dbReference type="NCBI Taxonomy" id="1028214"/>
    <lineage>
        <taxon>Bacteria</taxon>
        <taxon>Pseudomonadati</taxon>
        <taxon>Bacteroidota</taxon>
        <taxon>Cytophagia</taxon>
        <taxon>Cytophagales</taxon>
        <taxon>Leadbetterellaceae</taxon>
        <taxon>Lacihabitans</taxon>
    </lineage>
</organism>
<evidence type="ECO:0000256" key="1">
    <source>
        <dbReference type="ARBA" id="ARBA00000085"/>
    </source>
</evidence>
<feature type="modified residue" description="4-aspartylphosphate" evidence="4">
    <location>
        <position position="59"/>
    </location>
</feature>
<dbReference type="SUPFAM" id="SSF55785">
    <property type="entry name" value="PYP-like sensor domain (PAS domain)"/>
    <property type="match status" value="1"/>
</dbReference>
<dbReference type="EMBL" id="JBHRYQ010000001">
    <property type="protein sequence ID" value="MFC3810230.1"/>
    <property type="molecule type" value="Genomic_DNA"/>
</dbReference>
<dbReference type="Gene3D" id="3.30.450.20">
    <property type="entry name" value="PAS domain"/>
    <property type="match status" value="1"/>
</dbReference>
<dbReference type="InterPro" id="IPR036890">
    <property type="entry name" value="HATPase_C_sf"/>
</dbReference>
<dbReference type="SUPFAM" id="SSF52172">
    <property type="entry name" value="CheY-like"/>
    <property type="match status" value="1"/>
</dbReference>
<dbReference type="InterPro" id="IPR003661">
    <property type="entry name" value="HisK_dim/P_dom"/>
</dbReference>
<gene>
    <name evidence="8" type="ORF">ACFOOI_06165</name>
</gene>
<evidence type="ECO:0000259" key="7">
    <source>
        <dbReference type="PROSITE" id="PS50112"/>
    </source>
</evidence>
<dbReference type="InterPro" id="IPR004358">
    <property type="entry name" value="Sig_transdc_His_kin-like_C"/>
</dbReference>
<dbReference type="Proteomes" id="UP001595616">
    <property type="component" value="Unassembled WGS sequence"/>
</dbReference>
<dbReference type="SMART" id="SM00448">
    <property type="entry name" value="REC"/>
    <property type="match status" value="1"/>
</dbReference>
<dbReference type="InterPro" id="IPR000014">
    <property type="entry name" value="PAS"/>
</dbReference>
<dbReference type="SMART" id="SM00387">
    <property type="entry name" value="HATPase_c"/>
    <property type="match status" value="1"/>
</dbReference>
<dbReference type="InterPro" id="IPR011006">
    <property type="entry name" value="CheY-like_superfamily"/>
</dbReference>
<dbReference type="CDD" id="cd00082">
    <property type="entry name" value="HisKA"/>
    <property type="match status" value="1"/>
</dbReference>
<evidence type="ECO:0000259" key="5">
    <source>
        <dbReference type="PROSITE" id="PS50109"/>
    </source>
</evidence>
<dbReference type="SMART" id="SM00388">
    <property type="entry name" value="HisKA"/>
    <property type="match status" value="1"/>
</dbReference>
<dbReference type="InterPro" id="IPR005467">
    <property type="entry name" value="His_kinase_dom"/>
</dbReference>
<keyword evidence="3 4" id="KW-0597">Phosphoprotein</keyword>
<dbReference type="InterPro" id="IPR035965">
    <property type="entry name" value="PAS-like_dom_sf"/>
</dbReference>
<accession>A0ABV7YTD5</accession>
<dbReference type="InterPro" id="IPR001789">
    <property type="entry name" value="Sig_transdc_resp-reg_receiver"/>
</dbReference>
<dbReference type="NCBIfam" id="TIGR00229">
    <property type="entry name" value="sensory_box"/>
    <property type="match status" value="1"/>
</dbReference>
<dbReference type="Gene3D" id="3.40.50.2300">
    <property type="match status" value="1"/>
</dbReference>
<evidence type="ECO:0000313" key="8">
    <source>
        <dbReference type="EMBL" id="MFC3810230.1"/>
    </source>
</evidence>
<keyword evidence="9" id="KW-1185">Reference proteome</keyword>
<dbReference type="Gene3D" id="3.30.565.10">
    <property type="entry name" value="Histidine kinase-like ATPase, C-terminal domain"/>
    <property type="match status" value="1"/>
</dbReference>
<proteinExistence type="predicted"/>
<dbReference type="PROSITE" id="PS50110">
    <property type="entry name" value="RESPONSE_REGULATORY"/>
    <property type="match status" value="1"/>
</dbReference>
<dbReference type="PRINTS" id="PR00344">
    <property type="entry name" value="BCTRLSENSOR"/>
</dbReference>
<reference evidence="9" key="1">
    <citation type="journal article" date="2019" name="Int. J. Syst. Evol. Microbiol.">
        <title>The Global Catalogue of Microorganisms (GCM) 10K type strain sequencing project: providing services to taxonomists for standard genome sequencing and annotation.</title>
        <authorList>
            <consortium name="The Broad Institute Genomics Platform"/>
            <consortium name="The Broad Institute Genome Sequencing Center for Infectious Disease"/>
            <person name="Wu L."/>
            <person name="Ma J."/>
        </authorList>
    </citation>
    <scope>NUCLEOTIDE SEQUENCE [LARGE SCALE GENOMIC DNA]</scope>
    <source>
        <strain evidence="9">CECT 7956</strain>
    </source>
</reference>
<feature type="domain" description="Histidine kinase" evidence="5">
    <location>
        <begin position="272"/>
        <end position="475"/>
    </location>
</feature>
<dbReference type="Gene3D" id="1.10.287.130">
    <property type="match status" value="1"/>
</dbReference>
<dbReference type="Pfam" id="PF02518">
    <property type="entry name" value="HATPase_c"/>
    <property type="match status" value="1"/>
</dbReference>
<dbReference type="SMART" id="SM00091">
    <property type="entry name" value="PAS"/>
    <property type="match status" value="1"/>
</dbReference>
<evidence type="ECO:0000256" key="3">
    <source>
        <dbReference type="ARBA" id="ARBA00022553"/>
    </source>
</evidence>
<evidence type="ECO:0000259" key="6">
    <source>
        <dbReference type="PROSITE" id="PS50110"/>
    </source>
</evidence>
<feature type="domain" description="PAS" evidence="7">
    <location>
        <begin position="137"/>
        <end position="198"/>
    </location>
</feature>
<dbReference type="PROSITE" id="PS50109">
    <property type="entry name" value="HIS_KIN"/>
    <property type="match status" value="1"/>
</dbReference>
<dbReference type="InterPro" id="IPR036097">
    <property type="entry name" value="HisK_dim/P_sf"/>
</dbReference>
<dbReference type="SUPFAM" id="SSF47384">
    <property type="entry name" value="Homodimeric domain of signal transducing histidine kinase"/>
    <property type="match status" value="1"/>
</dbReference>
<dbReference type="PANTHER" id="PTHR43547">
    <property type="entry name" value="TWO-COMPONENT HISTIDINE KINASE"/>
    <property type="match status" value="1"/>
</dbReference>
<evidence type="ECO:0000256" key="2">
    <source>
        <dbReference type="ARBA" id="ARBA00012438"/>
    </source>
</evidence>
<dbReference type="RefSeq" id="WP_379836182.1">
    <property type="nucleotide sequence ID" value="NZ_JBHRYQ010000001.1"/>
</dbReference>
<dbReference type="CDD" id="cd00156">
    <property type="entry name" value="REC"/>
    <property type="match status" value="1"/>
</dbReference>
<dbReference type="Pfam" id="PF00072">
    <property type="entry name" value="Response_reg"/>
    <property type="match status" value="1"/>
</dbReference>
<dbReference type="CDD" id="cd00075">
    <property type="entry name" value="HATPase"/>
    <property type="match status" value="1"/>
</dbReference>
<dbReference type="EC" id="2.7.13.3" evidence="2"/>
<protein>
    <recommendedName>
        <fullName evidence="2">histidine kinase</fullName>
        <ecNumber evidence="2">2.7.13.3</ecNumber>
    </recommendedName>
</protein>
<dbReference type="SUPFAM" id="SSF55874">
    <property type="entry name" value="ATPase domain of HSP90 chaperone/DNA topoisomerase II/histidine kinase"/>
    <property type="match status" value="1"/>
</dbReference>
<dbReference type="PROSITE" id="PS50112">
    <property type="entry name" value="PAS"/>
    <property type="match status" value="1"/>
</dbReference>
<evidence type="ECO:0000313" key="9">
    <source>
        <dbReference type="Proteomes" id="UP001595616"/>
    </source>
</evidence>
<evidence type="ECO:0000256" key="4">
    <source>
        <dbReference type="PROSITE-ProRule" id="PRU00169"/>
    </source>
</evidence>
<comment type="catalytic activity">
    <reaction evidence="1">
        <text>ATP + protein L-histidine = ADP + protein N-phospho-L-histidine.</text>
        <dbReference type="EC" id="2.7.13.3"/>
    </reaction>
</comment>
<dbReference type="Pfam" id="PF00512">
    <property type="entry name" value="HisKA"/>
    <property type="match status" value="1"/>
</dbReference>
<comment type="caution">
    <text evidence="8">The sequence shown here is derived from an EMBL/GenBank/DDBJ whole genome shotgun (WGS) entry which is preliminary data.</text>
</comment>
<sequence length="475" mass="53423">MNQIKILLIEDDEEDFELFEDYLNEIDSREFDITWANSYKKAIEILQSEQNVFDIYIVDYLLGAYSGLDVCKIIKSANDSAPIILLTGKGNREIDNKASDMGISDFIVKSEINAIHLERSIRYSIKQAEILSALKVSESKYKAVLKQSKDIIFIADLSFNILSISDSVANSTGYAIAEVKKFRLLDLIIEEDKRQIIEKAILNQKSVYNLQFSLLNKSNEVRTAVITCNFQESYPYAEFVHGVIIDKTEEIKAEQSRLVFEKLDATARFMRTLAHEVRNPLSNIFLALEGMESEADPEDSSPYFPIIKRNSYRIDDIITKVLNSSQIEHKMFSKGNVVEQTKQVLKTIEDKIHLKGIKLITSFPEEDIVINLNEEQFALAISNILVNAVEALDGVAEAIIEVKISDNKIYIIDNGPGISKADQSLIFEPYFTKKSNGIGLGLASCINILKLHKIVLELDSDTGAGAAFILNLPSL</sequence>
<feature type="domain" description="Response regulatory" evidence="6">
    <location>
        <begin position="5"/>
        <end position="124"/>
    </location>
</feature>
<name>A0ABV7YTD5_9BACT</name>
<dbReference type="InterPro" id="IPR003594">
    <property type="entry name" value="HATPase_dom"/>
</dbReference>
<dbReference type="CDD" id="cd00130">
    <property type="entry name" value="PAS"/>
    <property type="match status" value="1"/>
</dbReference>
<dbReference type="PANTHER" id="PTHR43547:SF2">
    <property type="entry name" value="HYBRID SIGNAL TRANSDUCTION HISTIDINE KINASE C"/>
    <property type="match status" value="1"/>
</dbReference>